<keyword evidence="10" id="KW-0175">Coiled coil</keyword>
<keyword evidence="14" id="KW-1185">Reference proteome</keyword>
<evidence type="ECO:0000256" key="5">
    <source>
        <dbReference type="ARBA" id="ARBA00022917"/>
    </source>
</evidence>
<organism evidence="13 14">
    <name type="scientific">Pyrolobus fumarii (strain DSM 11204 / 1A)</name>
    <dbReference type="NCBI Taxonomy" id="694429"/>
    <lineage>
        <taxon>Archaea</taxon>
        <taxon>Thermoproteota</taxon>
        <taxon>Thermoprotei</taxon>
        <taxon>Desulfurococcales</taxon>
        <taxon>Pyrodictiaceae</taxon>
        <taxon>Pyrolobus</taxon>
    </lineage>
</organism>
<keyword evidence="3 8" id="KW-0547">Nucleotide-binding</keyword>
<proteinExistence type="inferred from homology"/>
<evidence type="ECO:0000256" key="8">
    <source>
        <dbReference type="HAMAP-Rule" id="MF_00123"/>
    </source>
</evidence>
<feature type="short sequence motif" description="'HIGH' region" evidence="8">
    <location>
        <begin position="137"/>
        <end position="147"/>
    </location>
</feature>
<dbReference type="PRINTS" id="PR01038">
    <property type="entry name" value="TRNASYNTHARG"/>
</dbReference>
<dbReference type="GeneID" id="11138545"/>
<dbReference type="SMART" id="SM01016">
    <property type="entry name" value="Arg_tRNA_synt_N"/>
    <property type="match status" value="1"/>
</dbReference>
<dbReference type="Gene3D" id="3.40.50.620">
    <property type="entry name" value="HUPs"/>
    <property type="match status" value="2"/>
</dbReference>
<dbReference type="RefSeq" id="WP_014026895.1">
    <property type="nucleotide sequence ID" value="NC_015931.1"/>
</dbReference>
<feature type="coiled-coil region" evidence="10">
    <location>
        <begin position="212"/>
        <end position="258"/>
    </location>
</feature>
<evidence type="ECO:0000256" key="6">
    <source>
        <dbReference type="ARBA" id="ARBA00023146"/>
    </source>
</evidence>
<dbReference type="Pfam" id="PF00750">
    <property type="entry name" value="tRNA-synt_1d"/>
    <property type="match status" value="1"/>
</dbReference>
<protein>
    <recommendedName>
        <fullName evidence="8">Arginine--tRNA ligase</fullName>
        <ecNumber evidence="8">6.1.1.19</ecNumber>
    </recommendedName>
    <alternativeName>
        <fullName evidence="8">Arginyl-tRNA synthetase</fullName>
        <shortName evidence="8">ArgRS</shortName>
    </alternativeName>
</protein>
<name>G0EGS0_PYRF1</name>
<dbReference type="InParanoid" id="G0EGS0"/>
<dbReference type="InterPro" id="IPR001278">
    <property type="entry name" value="Arg-tRNA-ligase"/>
</dbReference>
<reference evidence="13 14" key="1">
    <citation type="journal article" date="2011" name="Stand. Genomic Sci.">
        <title>Complete genome sequence of the hyperthermophilic chemolithoautotroph Pyrolobus fumarii type strain (1A).</title>
        <authorList>
            <person name="Anderson I."/>
            <person name="Goker M."/>
            <person name="Nolan M."/>
            <person name="Lucas S."/>
            <person name="Hammon N."/>
            <person name="Deshpande S."/>
            <person name="Cheng J.F."/>
            <person name="Tapia R."/>
            <person name="Han C."/>
            <person name="Goodwin L."/>
            <person name="Pitluck S."/>
            <person name="Huntemann M."/>
            <person name="Liolios K."/>
            <person name="Ivanova N."/>
            <person name="Pagani I."/>
            <person name="Mavromatis K."/>
            <person name="Ovchinikova G."/>
            <person name="Pati A."/>
            <person name="Chen A."/>
            <person name="Palaniappan K."/>
            <person name="Land M."/>
            <person name="Hauser L."/>
            <person name="Brambilla E.M."/>
            <person name="Huber H."/>
            <person name="Yasawong M."/>
            <person name="Rohde M."/>
            <person name="Spring S."/>
            <person name="Abt B."/>
            <person name="Sikorski J."/>
            <person name="Wirth R."/>
            <person name="Detter J.C."/>
            <person name="Woyke T."/>
            <person name="Bristow J."/>
            <person name="Eisen J.A."/>
            <person name="Markowitz V."/>
            <person name="Hugenholtz P."/>
            <person name="Kyrpides N.C."/>
            <person name="Klenk H.P."/>
            <person name="Lapidus A."/>
        </authorList>
    </citation>
    <scope>NUCLEOTIDE SEQUENCE [LARGE SCALE GENOMIC DNA]</scope>
    <source>
        <strain evidence="14">DSM 11204 / 1A</strain>
    </source>
</reference>
<dbReference type="Pfam" id="PF05746">
    <property type="entry name" value="DALR_1"/>
    <property type="match status" value="1"/>
</dbReference>
<keyword evidence="5 8" id="KW-0648">Protein biosynthesis</keyword>
<dbReference type="PANTHER" id="PTHR11956">
    <property type="entry name" value="ARGINYL-TRNA SYNTHETASE"/>
    <property type="match status" value="1"/>
</dbReference>
<keyword evidence="4 8" id="KW-0067">ATP-binding</keyword>
<evidence type="ECO:0000256" key="7">
    <source>
        <dbReference type="ARBA" id="ARBA00049339"/>
    </source>
</evidence>
<dbReference type="InterPro" id="IPR014729">
    <property type="entry name" value="Rossmann-like_a/b/a_fold"/>
</dbReference>
<dbReference type="GO" id="GO:0006420">
    <property type="term" value="P:arginyl-tRNA aminoacylation"/>
    <property type="evidence" value="ECO:0007669"/>
    <property type="project" value="UniProtKB-UniRule"/>
</dbReference>
<dbReference type="GO" id="GO:0004814">
    <property type="term" value="F:arginine-tRNA ligase activity"/>
    <property type="evidence" value="ECO:0007669"/>
    <property type="project" value="UniProtKB-UniRule"/>
</dbReference>
<evidence type="ECO:0000256" key="3">
    <source>
        <dbReference type="ARBA" id="ARBA00022741"/>
    </source>
</evidence>
<evidence type="ECO:0000259" key="11">
    <source>
        <dbReference type="SMART" id="SM00836"/>
    </source>
</evidence>
<dbReference type="HAMAP" id="MF_00123">
    <property type="entry name" value="Arg_tRNA_synth"/>
    <property type="match status" value="1"/>
</dbReference>
<gene>
    <name evidence="8" type="primary">argS</name>
    <name evidence="13" type="ordered locus">Pyrfu_1360</name>
</gene>
<keyword evidence="6 8" id="KW-0030">Aminoacyl-tRNA synthetase</keyword>
<dbReference type="EMBL" id="CP002838">
    <property type="protein sequence ID" value="AEM39218.1"/>
    <property type="molecule type" value="Genomic_DNA"/>
</dbReference>
<dbReference type="InterPro" id="IPR008909">
    <property type="entry name" value="DALR_anticod-bd"/>
</dbReference>
<evidence type="ECO:0000256" key="4">
    <source>
        <dbReference type="ARBA" id="ARBA00022840"/>
    </source>
</evidence>
<dbReference type="PANTHER" id="PTHR11956:SF5">
    <property type="entry name" value="ARGININE--TRNA LIGASE, CYTOPLASMIC"/>
    <property type="match status" value="1"/>
</dbReference>
<dbReference type="InterPro" id="IPR009080">
    <property type="entry name" value="tRNAsynth_Ia_anticodon-bd"/>
</dbReference>
<dbReference type="HOGENOM" id="CLU_006406_6_1_2"/>
<dbReference type="SUPFAM" id="SSF52374">
    <property type="entry name" value="Nucleotidylyl transferase"/>
    <property type="match status" value="1"/>
</dbReference>
<evidence type="ECO:0000313" key="13">
    <source>
        <dbReference type="EMBL" id="AEM39218.1"/>
    </source>
</evidence>
<dbReference type="FunCoup" id="G0EGS0">
    <property type="interactions" value="218"/>
</dbReference>
<evidence type="ECO:0000256" key="9">
    <source>
        <dbReference type="RuleBase" id="RU363038"/>
    </source>
</evidence>
<evidence type="ECO:0000256" key="10">
    <source>
        <dbReference type="SAM" id="Coils"/>
    </source>
</evidence>
<keyword evidence="8" id="KW-0963">Cytoplasm</keyword>
<dbReference type="Pfam" id="PF03485">
    <property type="entry name" value="Arg_tRNA_synt_N"/>
    <property type="match status" value="1"/>
</dbReference>
<keyword evidence="2 8" id="KW-0436">Ligase</keyword>
<evidence type="ECO:0000259" key="12">
    <source>
        <dbReference type="SMART" id="SM01016"/>
    </source>
</evidence>
<dbReference type="Proteomes" id="UP000001037">
    <property type="component" value="Chromosome"/>
</dbReference>
<dbReference type="Gene3D" id="3.30.1360.70">
    <property type="entry name" value="Arginyl tRNA synthetase N-terminal domain"/>
    <property type="match status" value="1"/>
</dbReference>
<evidence type="ECO:0000256" key="2">
    <source>
        <dbReference type="ARBA" id="ARBA00022598"/>
    </source>
</evidence>
<dbReference type="InterPro" id="IPR005148">
    <property type="entry name" value="Arg-tRNA-synth_N"/>
</dbReference>
<feature type="domain" description="Arginyl tRNA synthetase N-terminal" evidence="12">
    <location>
        <begin position="14"/>
        <end position="99"/>
    </location>
</feature>
<dbReference type="SMART" id="SM00836">
    <property type="entry name" value="DALR_1"/>
    <property type="match status" value="1"/>
</dbReference>
<dbReference type="InterPro" id="IPR035684">
    <property type="entry name" value="ArgRS_core"/>
</dbReference>
<dbReference type="EC" id="6.1.1.19" evidence="8"/>
<dbReference type="InterPro" id="IPR036695">
    <property type="entry name" value="Arg-tRNA-synth_N_sf"/>
</dbReference>
<dbReference type="eggNOG" id="arCOG00487">
    <property type="taxonomic scope" value="Archaea"/>
</dbReference>
<feature type="domain" description="DALR anticodon binding" evidence="11">
    <location>
        <begin position="541"/>
        <end position="660"/>
    </location>
</feature>
<comment type="catalytic activity">
    <reaction evidence="7 8">
        <text>tRNA(Arg) + L-arginine + ATP = L-arginyl-tRNA(Arg) + AMP + diphosphate</text>
        <dbReference type="Rhea" id="RHEA:20301"/>
        <dbReference type="Rhea" id="RHEA-COMP:9658"/>
        <dbReference type="Rhea" id="RHEA-COMP:9673"/>
        <dbReference type="ChEBI" id="CHEBI:30616"/>
        <dbReference type="ChEBI" id="CHEBI:32682"/>
        <dbReference type="ChEBI" id="CHEBI:33019"/>
        <dbReference type="ChEBI" id="CHEBI:78442"/>
        <dbReference type="ChEBI" id="CHEBI:78513"/>
        <dbReference type="ChEBI" id="CHEBI:456215"/>
        <dbReference type="EC" id="6.1.1.19"/>
    </reaction>
</comment>
<dbReference type="KEGG" id="pfm:Pyrfu_1360"/>
<comment type="similarity">
    <text evidence="1 8 9">Belongs to the class-I aminoacyl-tRNA synthetase family.</text>
</comment>
<dbReference type="Gene3D" id="1.10.730.10">
    <property type="entry name" value="Isoleucyl-tRNA Synthetase, Domain 1"/>
    <property type="match status" value="1"/>
</dbReference>
<dbReference type="SUPFAM" id="SSF47323">
    <property type="entry name" value="Anticodon-binding domain of a subclass of class I aminoacyl-tRNA synthetases"/>
    <property type="match status" value="1"/>
</dbReference>
<dbReference type="AlphaFoldDB" id="G0EGS0"/>
<dbReference type="NCBIfam" id="NF002446">
    <property type="entry name" value="PRK01611.3-3"/>
    <property type="match status" value="1"/>
</dbReference>
<dbReference type="STRING" id="694429.Pyrfu_1360"/>
<comment type="subcellular location">
    <subcellularLocation>
        <location evidence="8">Cytoplasm</location>
    </subcellularLocation>
</comment>
<accession>G0EGS0</accession>
<sequence>MESKPRLYDAIPHRLLARAVVETLRAKGVNVDEKIVEYLVAEPPRPDYGDFGIPLHRWAREARTDPRVLAEEAAGRLRETAGNLFSDVKSIGPYLNIRLNPVEYSKLVFEAARLEGDGYGQVKTEKPERIVVEHTSANPVHPLHIGHARNMALGDTLARMLRARGHIVQTRYYVNDMGTQVAVLAYGVMLLGERRVPEGVKPDHWLGLVYAITHTLADIQKVKKELEEAKRRGNEEEIREKQEELDKLVAAAARLRERDEQLFDRLAEAIGKRSDPWSEIYEIVRKYEFRSDKETVDTVRWVAETVLKGIRETMERFDALPEVWDWESELVWGGLVGEILERARQSPYFTIHKGAPALDLREIQQDPEVREKLELPKTFEIPPLILQRSDGTTLYTTRDIAYTLKKFREFNADRVINVIAAEQRLEQLQVRLALIALGYRREALNTVHYAYEMVNLPGRSMSGRRGEYVDLDGLYEAAFVRALEEVEKRNAELPREEKERIASQIAIGAIRFTLVSVSASKPITFRLEEALNFERNSAPYLQYTYARAHNILAKWGKPIPWDEVDYTAVEREPAERAELVKLLAVYPHVFAKAADELRPELLAQHLLRIADVFNRWYPKDPVIHEQDPGTKAFKLALVYSVRAALRSGLSLLGVPTPERM</sequence>
<dbReference type="GO" id="GO:0005737">
    <property type="term" value="C:cytoplasm"/>
    <property type="evidence" value="ECO:0007669"/>
    <property type="project" value="UniProtKB-SubCell"/>
</dbReference>
<evidence type="ECO:0000256" key="1">
    <source>
        <dbReference type="ARBA" id="ARBA00005594"/>
    </source>
</evidence>
<dbReference type="SUPFAM" id="SSF55190">
    <property type="entry name" value="Arginyl-tRNA synthetase (ArgRS), N-terminal 'additional' domain"/>
    <property type="match status" value="1"/>
</dbReference>
<evidence type="ECO:0000313" key="14">
    <source>
        <dbReference type="Proteomes" id="UP000001037"/>
    </source>
</evidence>
<dbReference type="GO" id="GO:0005524">
    <property type="term" value="F:ATP binding"/>
    <property type="evidence" value="ECO:0007669"/>
    <property type="project" value="UniProtKB-UniRule"/>
</dbReference>